<dbReference type="Pfam" id="PF01814">
    <property type="entry name" value="Hemerythrin"/>
    <property type="match status" value="1"/>
</dbReference>
<dbReference type="STRING" id="68775.A0A5C3LEH8"/>
<protein>
    <recommendedName>
        <fullName evidence="1">Hemerythrin-like domain-containing protein</fullName>
    </recommendedName>
</protein>
<evidence type="ECO:0000313" key="2">
    <source>
        <dbReference type="EMBL" id="TFK31248.1"/>
    </source>
</evidence>
<dbReference type="EMBL" id="ML213807">
    <property type="protein sequence ID" value="TFK31248.1"/>
    <property type="molecule type" value="Genomic_DNA"/>
</dbReference>
<proteinExistence type="predicted"/>
<name>A0A5C3LEH8_9AGAR</name>
<evidence type="ECO:0000313" key="3">
    <source>
        <dbReference type="Proteomes" id="UP000308652"/>
    </source>
</evidence>
<dbReference type="OrthoDB" id="9983919at2759"/>
<dbReference type="PANTHER" id="PTHR35585">
    <property type="entry name" value="HHE DOMAIN PROTEIN (AFU_ORTHOLOGUE AFUA_4G00730)"/>
    <property type="match status" value="1"/>
</dbReference>
<feature type="non-terminal residue" evidence="2">
    <location>
        <position position="1"/>
    </location>
</feature>
<feature type="domain" description="Hemerythrin-like" evidence="1">
    <location>
        <begin position="6"/>
        <end position="124"/>
    </location>
</feature>
<dbReference type="Proteomes" id="UP000308652">
    <property type="component" value="Unassembled WGS sequence"/>
</dbReference>
<feature type="non-terminal residue" evidence="2">
    <location>
        <position position="147"/>
    </location>
</feature>
<dbReference type="AlphaFoldDB" id="A0A5C3LEH8"/>
<organism evidence="2 3">
    <name type="scientific">Crucibulum laeve</name>
    <dbReference type="NCBI Taxonomy" id="68775"/>
    <lineage>
        <taxon>Eukaryota</taxon>
        <taxon>Fungi</taxon>
        <taxon>Dikarya</taxon>
        <taxon>Basidiomycota</taxon>
        <taxon>Agaricomycotina</taxon>
        <taxon>Agaricomycetes</taxon>
        <taxon>Agaricomycetidae</taxon>
        <taxon>Agaricales</taxon>
        <taxon>Agaricineae</taxon>
        <taxon>Nidulariaceae</taxon>
        <taxon>Crucibulum</taxon>
    </lineage>
</organism>
<sequence length="147" mass="16331">TVFGQAIAQDHRAVYALRDQYLAAAGQVDLQRALAQQLMWEIARHVASEEILVHPLCVKYAGEEMGGKLAEFDGLEHAAVKENLLKLMALNAAPGELQFDDMLEKVLGDLHRHNDSEEASDVPTLEKSMSPQEVQEMAQALEMTKDF</sequence>
<evidence type="ECO:0000259" key="1">
    <source>
        <dbReference type="Pfam" id="PF01814"/>
    </source>
</evidence>
<accession>A0A5C3LEH8</accession>
<reference evidence="2 3" key="1">
    <citation type="journal article" date="2019" name="Nat. Ecol. Evol.">
        <title>Megaphylogeny resolves global patterns of mushroom evolution.</title>
        <authorList>
            <person name="Varga T."/>
            <person name="Krizsan K."/>
            <person name="Foldi C."/>
            <person name="Dima B."/>
            <person name="Sanchez-Garcia M."/>
            <person name="Sanchez-Ramirez S."/>
            <person name="Szollosi G.J."/>
            <person name="Szarkandi J.G."/>
            <person name="Papp V."/>
            <person name="Albert L."/>
            <person name="Andreopoulos W."/>
            <person name="Angelini C."/>
            <person name="Antonin V."/>
            <person name="Barry K.W."/>
            <person name="Bougher N.L."/>
            <person name="Buchanan P."/>
            <person name="Buyck B."/>
            <person name="Bense V."/>
            <person name="Catcheside P."/>
            <person name="Chovatia M."/>
            <person name="Cooper J."/>
            <person name="Damon W."/>
            <person name="Desjardin D."/>
            <person name="Finy P."/>
            <person name="Geml J."/>
            <person name="Haridas S."/>
            <person name="Hughes K."/>
            <person name="Justo A."/>
            <person name="Karasinski D."/>
            <person name="Kautmanova I."/>
            <person name="Kiss B."/>
            <person name="Kocsube S."/>
            <person name="Kotiranta H."/>
            <person name="LaButti K.M."/>
            <person name="Lechner B.E."/>
            <person name="Liimatainen K."/>
            <person name="Lipzen A."/>
            <person name="Lukacs Z."/>
            <person name="Mihaltcheva S."/>
            <person name="Morgado L.N."/>
            <person name="Niskanen T."/>
            <person name="Noordeloos M.E."/>
            <person name="Ohm R.A."/>
            <person name="Ortiz-Santana B."/>
            <person name="Ovrebo C."/>
            <person name="Racz N."/>
            <person name="Riley R."/>
            <person name="Savchenko A."/>
            <person name="Shiryaev A."/>
            <person name="Soop K."/>
            <person name="Spirin V."/>
            <person name="Szebenyi C."/>
            <person name="Tomsovsky M."/>
            <person name="Tulloss R.E."/>
            <person name="Uehling J."/>
            <person name="Grigoriev I.V."/>
            <person name="Vagvolgyi C."/>
            <person name="Papp T."/>
            <person name="Martin F.M."/>
            <person name="Miettinen O."/>
            <person name="Hibbett D.S."/>
            <person name="Nagy L.G."/>
        </authorList>
    </citation>
    <scope>NUCLEOTIDE SEQUENCE [LARGE SCALE GENOMIC DNA]</scope>
    <source>
        <strain evidence="2 3">CBS 166.37</strain>
    </source>
</reference>
<dbReference type="PANTHER" id="PTHR35585:SF1">
    <property type="entry name" value="HHE DOMAIN PROTEIN (AFU_ORTHOLOGUE AFUA_4G00730)"/>
    <property type="match status" value="1"/>
</dbReference>
<keyword evidence="3" id="KW-1185">Reference proteome</keyword>
<gene>
    <name evidence="2" type="ORF">BDQ12DRAFT_585167</name>
</gene>
<dbReference type="InterPro" id="IPR012312">
    <property type="entry name" value="Hemerythrin-like"/>
</dbReference>
<dbReference type="Gene3D" id="1.20.120.520">
    <property type="entry name" value="nmb1532 protein domain like"/>
    <property type="match status" value="1"/>
</dbReference>